<dbReference type="AlphaFoldDB" id="A0A8J3CN17"/>
<protein>
    <submittedName>
        <fullName evidence="1">Uncharacterized protein</fullName>
    </submittedName>
</protein>
<dbReference type="EMBL" id="BMZG01000007">
    <property type="protein sequence ID" value="GHA75312.1"/>
    <property type="molecule type" value="Genomic_DNA"/>
</dbReference>
<comment type="caution">
    <text evidence="1">The sequence shown here is derived from an EMBL/GenBank/DDBJ whole genome shotgun (WGS) entry which is preliminary data.</text>
</comment>
<reference evidence="1" key="2">
    <citation type="submission" date="2020-09" db="EMBL/GenBank/DDBJ databases">
        <authorList>
            <person name="Sun Q."/>
            <person name="Kim S."/>
        </authorList>
    </citation>
    <scope>NUCLEOTIDE SEQUENCE</scope>
    <source>
        <strain evidence="1">KCTC 32501</strain>
    </source>
</reference>
<evidence type="ECO:0000313" key="2">
    <source>
        <dbReference type="Proteomes" id="UP000614287"/>
    </source>
</evidence>
<proteinExistence type="predicted"/>
<accession>A0A8J3CN17</accession>
<evidence type="ECO:0000313" key="1">
    <source>
        <dbReference type="EMBL" id="GHA75312.1"/>
    </source>
</evidence>
<gene>
    <name evidence="1" type="ORF">GCM10009007_15570</name>
</gene>
<sequence length="68" mass="7405">MAQVLGRTALAEFESVVAGLCVLTLGDFAAVLRRSRLSPIVDEASFIKALRAECDLKENTMQSMDFVV</sequence>
<keyword evidence="2" id="KW-1185">Reference proteome</keyword>
<organism evidence="1 2">
    <name type="scientific">Formosimonas limnophila</name>
    <dbReference type="NCBI Taxonomy" id="1384487"/>
    <lineage>
        <taxon>Bacteria</taxon>
        <taxon>Pseudomonadati</taxon>
        <taxon>Pseudomonadota</taxon>
        <taxon>Betaproteobacteria</taxon>
        <taxon>Burkholderiales</taxon>
        <taxon>Burkholderiaceae</taxon>
        <taxon>Formosimonas</taxon>
    </lineage>
</organism>
<dbReference type="Proteomes" id="UP000614287">
    <property type="component" value="Unassembled WGS sequence"/>
</dbReference>
<reference evidence="1" key="1">
    <citation type="journal article" date="2014" name="Int. J. Syst. Evol. Microbiol.">
        <title>Complete genome sequence of Corynebacterium casei LMG S-19264T (=DSM 44701T), isolated from a smear-ripened cheese.</title>
        <authorList>
            <consortium name="US DOE Joint Genome Institute (JGI-PGF)"/>
            <person name="Walter F."/>
            <person name="Albersmeier A."/>
            <person name="Kalinowski J."/>
            <person name="Ruckert C."/>
        </authorList>
    </citation>
    <scope>NUCLEOTIDE SEQUENCE</scope>
    <source>
        <strain evidence="1">KCTC 32501</strain>
    </source>
</reference>
<name>A0A8J3CN17_9BURK</name>